<dbReference type="PANTHER" id="PTHR30537:SF5">
    <property type="entry name" value="HTH-TYPE TRANSCRIPTIONAL ACTIVATOR TTDR-RELATED"/>
    <property type="match status" value="1"/>
</dbReference>
<dbReference type="EMBL" id="CP012333">
    <property type="protein sequence ID" value="AKV04478.1"/>
    <property type="molecule type" value="Genomic_DNA"/>
</dbReference>
<name>A0A0K1QFH7_9BACT</name>
<dbReference type="GO" id="GO:0006351">
    <property type="term" value="P:DNA-templated transcription"/>
    <property type="evidence" value="ECO:0007669"/>
    <property type="project" value="TreeGrafter"/>
</dbReference>
<keyword evidence="7" id="KW-1185">Reference proteome</keyword>
<dbReference type="Proteomes" id="UP000064967">
    <property type="component" value="Chromosome"/>
</dbReference>
<dbReference type="RefSeq" id="WP_146655082.1">
    <property type="nucleotide sequence ID" value="NZ_CP012333.1"/>
</dbReference>
<organism evidence="6 7">
    <name type="scientific">Labilithrix luteola</name>
    <dbReference type="NCBI Taxonomy" id="1391654"/>
    <lineage>
        <taxon>Bacteria</taxon>
        <taxon>Pseudomonadati</taxon>
        <taxon>Myxococcota</taxon>
        <taxon>Polyangia</taxon>
        <taxon>Polyangiales</taxon>
        <taxon>Labilitrichaceae</taxon>
        <taxon>Labilithrix</taxon>
    </lineage>
</organism>
<dbReference type="Pfam" id="PF03466">
    <property type="entry name" value="LysR_substrate"/>
    <property type="match status" value="1"/>
</dbReference>
<protein>
    <submittedName>
        <fullName evidence="6">Transcriptional regulator, LysR family</fullName>
    </submittedName>
</protein>
<proteinExistence type="inferred from homology"/>
<evidence type="ECO:0000313" key="7">
    <source>
        <dbReference type="Proteomes" id="UP000064967"/>
    </source>
</evidence>
<dbReference type="STRING" id="1391654.AKJ09_11141"/>
<keyword evidence="2" id="KW-0805">Transcription regulation</keyword>
<evidence type="ECO:0000256" key="4">
    <source>
        <dbReference type="ARBA" id="ARBA00023163"/>
    </source>
</evidence>
<dbReference type="InterPro" id="IPR058163">
    <property type="entry name" value="LysR-type_TF_proteobact-type"/>
</dbReference>
<sequence length="312" mass="34409">MSARINLDLNDVALLVRVVQTQSFSAAARERGVPVSTVSRRIARLETGLGIRLLERTTRSLRLTDAGRAYFAHAERALDDLAQGSDRVHELRKEPHGRVRVVAPLALGAAVSNVVYAYLKKYPGVSIDLELDERRGDVLAEGFDIAILTGKVDTSDFVARELWASTRKLLFASPRYLEARGTPRRVDDLARHDCIATRATDGMATWTLSMGGRLKRRINFAPRFYVKEFSAARGAVLAGVGIAMLPEVLCTADVAAKRLVRVLDGYEGEVGGVYLLYRAHRSLTAAVRTCLDHFLAELPATDPARSPSKRRR</sequence>
<dbReference type="Gene3D" id="1.10.10.10">
    <property type="entry name" value="Winged helix-like DNA-binding domain superfamily/Winged helix DNA-binding domain"/>
    <property type="match status" value="1"/>
</dbReference>
<accession>A0A0K1QFH7</accession>
<dbReference type="FunFam" id="1.10.10.10:FF:000001">
    <property type="entry name" value="LysR family transcriptional regulator"/>
    <property type="match status" value="1"/>
</dbReference>
<dbReference type="GO" id="GO:0003700">
    <property type="term" value="F:DNA-binding transcription factor activity"/>
    <property type="evidence" value="ECO:0007669"/>
    <property type="project" value="InterPro"/>
</dbReference>
<dbReference type="AlphaFoldDB" id="A0A0K1QFH7"/>
<evidence type="ECO:0000313" key="6">
    <source>
        <dbReference type="EMBL" id="AKV04478.1"/>
    </source>
</evidence>
<dbReference type="InterPro" id="IPR000847">
    <property type="entry name" value="LysR_HTH_N"/>
</dbReference>
<dbReference type="OrthoDB" id="5416547at2"/>
<reference evidence="6 7" key="1">
    <citation type="submission" date="2015-08" db="EMBL/GenBank/DDBJ databases">
        <authorList>
            <person name="Babu N.S."/>
            <person name="Beckwith C.J."/>
            <person name="Beseler K.G."/>
            <person name="Brison A."/>
            <person name="Carone J.V."/>
            <person name="Caskin T.P."/>
            <person name="Diamond M."/>
            <person name="Durham M.E."/>
            <person name="Foxe J.M."/>
            <person name="Go M."/>
            <person name="Henderson B.A."/>
            <person name="Jones I.B."/>
            <person name="McGettigan J.A."/>
            <person name="Micheletti S.J."/>
            <person name="Nasrallah M.E."/>
            <person name="Ortiz D."/>
            <person name="Piller C.R."/>
            <person name="Privatt S.R."/>
            <person name="Schneider S.L."/>
            <person name="Sharp S."/>
            <person name="Smith T.C."/>
            <person name="Stanton J.D."/>
            <person name="Ullery H.E."/>
            <person name="Wilson R.J."/>
            <person name="Serrano M.G."/>
            <person name="Buck G."/>
            <person name="Lee V."/>
            <person name="Wang Y."/>
            <person name="Carvalho R."/>
            <person name="Voegtly L."/>
            <person name="Shi R."/>
            <person name="Duckworth R."/>
            <person name="Johnson A."/>
            <person name="Loviza R."/>
            <person name="Walstead R."/>
            <person name="Shah Z."/>
            <person name="Kiflezghi M."/>
            <person name="Wade K."/>
            <person name="Ball S.L."/>
            <person name="Bradley K.W."/>
            <person name="Asai D.J."/>
            <person name="Bowman C.A."/>
            <person name="Russell D.A."/>
            <person name="Pope W.H."/>
            <person name="Jacobs-Sera D."/>
            <person name="Hendrix R.W."/>
            <person name="Hatfull G.F."/>
        </authorList>
    </citation>
    <scope>NUCLEOTIDE SEQUENCE [LARGE SCALE GENOMIC DNA]</scope>
    <source>
        <strain evidence="6 7">DSM 27648</strain>
    </source>
</reference>
<evidence type="ECO:0000256" key="3">
    <source>
        <dbReference type="ARBA" id="ARBA00023125"/>
    </source>
</evidence>
<dbReference type="InterPro" id="IPR036390">
    <property type="entry name" value="WH_DNA-bd_sf"/>
</dbReference>
<dbReference type="InterPro" id="IPR005119">
    <property type="entry name" value="LysR_subst-bd"/>
</dbReference>
<dbReference type="CDD" id="cd08422">
    <property type="entry name" value="PBP2_CrgA_like"/>
    <property type="match status" value="1"/>
</dbReference>
<dbReference type="GO" id="GO:0043565">
    <property type="term" value="F:sequence-specific DNA binding"/>
    <property type="evidence" value="ECO:0007669"/>
    <property type="project" value="TreeGrafter"/>
</dbReference>
<comment type="similarity">
    <text evidence="1">Belongs to the LysR transcriptional regulatory family.</text>
</comment>
<dbReference type="InterPro" id="IPR036388">
    <property type="entry name" value="WH-like_DNA-bd_sf"/>
</dbReference>
<gene>
    <name evidence="6" type="ORF">AKJ09_11141</name>
</gene>
<dbReference type="SUPFAM" id="SSF46785">
    <property type="entry name" value="Winged helix' DNA-binding domain"/>
    <property type="match status" value="1"/>
</dbReference>
<dbReference type="SUPFAM" id="SSF53850">
    <property type="entry name" value="Periplasmic binding protein-like II"/>
    <property type="match status" value="1"/>
</dbReference>
<evidence type="ECO:0000256" key="1">
    <source>
        <dbReference type="ARBA" id="ARBA00009437"/>
    </source>
</evidence>
<dbReference type="KEGG" id="llu:AKJ09_11141"/>
<dbReference type="Gene3D" id="3.40.190.290">
    <property type="match status" value="1"/>
</dbReference>
<dbReference type="PANTHER" id="PTHR30537">
    <property type="entry name" value="HTH-TYPE TRANSCRIPTIONAL REGULATOR"/>
    <property type="match status" value="1"/>
</dbReference>
<dbReference type="PROSITE" id="PS50931">
    <property type="entry name" value="HTH_LYSR"/>
    <property type="match status" value="1"/>
</dbReference>
<keyword evidence="4" id="KW-0804">Transcription</keyword>
<dbReference type="Pfam" id="PF00126">
    <property type="entry name" value="HTH_1"/>
    <property type="match status" value="1"/>
</dbReference>
<keyword evidence="3" id="KW-0238">DNA-binding</keyword>
<evidence type="ECO:0000256" key="2">
    <source>
        <dbReference type="ARBA" id="ARBA00023015"/>
    </source>
</evidence>
<feature type="domain" description="HTH lysR-type" evidence="5">
    <location>
        <begin position="7"/>
        <end position="64"/>
    </location>
</feature>
<dbReference type="PATRIC" id="fig|1391654.3.peg.11306"/>
<evidence type="ECO:0000259" key="5">
    <source>
        <dbReference type="PROSITE" id="PS50931"/>
    </source>
</evidence>